<evidence type="ECO:0000313" key="1">
    <source>
        <dbReference type="EMBL" id="KZP28153.1"/>
    </source>
</evidence>
<keyword evidence="2" id="KW-1185">Reference proteome</keyword>
<name>A0A166RD73_9AGAM</name>
<proteinExistence type="predicted"/>
<feature type="non-terminal residue" evidence="1">
    <location>
        <position position="1"/>
    </location>
</feature>
<feature type="non-terminal residue" evidence="1">
    <location>
        <position position="75"/>
    </location>
</feature>
<evidence type="ECO:0000313" key="2">
    <source>
        <dbReference type="Proteomes" id="UP000076532"/>
    </source>
</evidence>
<dbReference type="EMBL" id="KV417505">
    <property type="protein sequence ID" value="KZP28153.1"/>
    <property type="molecule type" value="Genomic_DNA"/>
</dbReference>
<dbReference type="Proteomes" id="UP000076532">
    <property type="component" value="Unassembled WGS sequence"/>
</dbReference>
<dbReference type="AlphaFoldDB" id="A0A166RD73"/>
<protein>
    <submittedName>
        <fullName evidence="1">Uncharacterized protein</fullName>
    </submittedName>
</protein>
<organism evidence="1 2">
    <name type="scientific">Athelia psychrophila</name>
    <dbReference type="NCBI Taxonomy" id="1759441"/>
    <lineage>
        <taxon>Eukaryota</taxon>
        <taxon>Fungi</taxon>
        <taxon>Dikarya</taxon>
        <taxon>Basidiomycota</taxon>
        <taxon>Agaricomycotina</taxon>
        <taxon>Agaricomycetes</taxon>
        <taxon>Agaricomycetidae</taxon>
        <taxon>Atheliales</taxon>
        <taxon>Atheliaceae</taxon>
        <taxon>Athelia</taxon>
    </lineage>
</organism>
<accession>A0A166RD73</accession>
<sequence length="75" mass="8467">VIFSDECYIILDNYCGWIYVTCNLTERNDENCVVGMFTQSPVHFMVCRCVMKWQEGPLVALEHSGGLGGGFNARK</sequence>
<gene>
    <name evidence="1" type="ORF">FIBSPDRAFT_677871</name>
</gene>
<reference evidence="1 2" key="1">
    <citation type="journal article" date="2016" name="Mol. Biol. Evol.">
        <title>Comparative Genomics of Early-Diverging Mushroom-Forming Fungi Provides Insights into the Origins of Lignocellulose Decay Capabilities.</title>
        <authorList>
            <person name="Nagy L.G."/>
            <person name="Riley R."/>
            <person name="Tritt A."/>
            <person name="Adam C."/>
            <person name="Daum C."/>
            <person name="Floudas D."/>
            <person name="Sun H."/>
            <person name="Yadav J.S."/>
            <person name="Pangilinan J."/>
            <person name="Larsson K.H."/>
            <person name="Matsuura K."/>
            <person name="Barry K."/>
            <person name="Labutti K."/>
            <person name="Kuo R."/>
            <person name="Ohm R.A."/>
            <person name="Bhattacharya S.S."/>
            <person name="Shirouzu T."/>
            <person name="Yoshinaga Y."/>
            <person name="Martin F.M."/>
            <person name="Grigoriev I.V."/>
            <person name="Hibbett D.S."/>
        </authorList>
    </citation>
    <scope>NUCLEOTIDE SEQUENCE [LARGE SCALE GENOMIC DNA]</scope>
    <source>
        <strain evidence="1 2">CBS 109695</strain>
    </source>
</reference>
<dbReference type="STRING" id="436010.A0A166RD73"/>